<dbReference type="Gene3D" id="3.40.50.720">
    <property type="entry name" value="NAD(P)-binding Rossmann-like Domain"/>
    <property type="match status" value="1"/>
</dbReference>
<feature type="domain" description="Gfo/Idh/MocA-like oxidoreductase N-terminal" evidence="3">
    <location>
        <begin position="5"/>
        <end position="109"/>
    </location>
</feature>
<dbReference type="InterPro" id="IPR004104">
    <property type="entry name" value="Gfo/Idh/MocA-like_OxRdtase_C"/>
</dbReference>
<evidence type="ECO:0000313" key="5">
    <source>
        <dbReference type="EMBL" id="MXY93153.1"/>
    </source>
</evidence>
<dbReference type="PANTHER" id="PTHR43818">
    <property type="entry name" value="BCDNA.GH03377"/>
    <property type="match status" value="1"/>
</dbReference>
<dbReference type="EMBL" id="VXRG01000061">
    <property type="protein sequence ID" value="MXY93153.1"/>
    <property type="molecule type" value="Genomic_DNA"/>
</dbReference>
<dbReference type="SUPFAM" id="SSF55347">
    <property type="entry name" value="Glyceraldehyde-3-phosphate dehydrogenase-like, C-terminal domain"/>
    <property type="match status" value="1"/>
</dbReference>
<dbReference type="SUPFAM" id="SSF51735">
    <property type="entry name" value="NAD(P)-binding Rossmann-fold domains"/>
    <property type="match status" value="1"/>
</dbReference>
<protein>
    <submittedName>
        <fullName evidence="5">Gfo/Idh/MocA family oxidoreductase</fullName>
    </submittedName>
</protein>
<accession>A0A6B0YQG3</accession>
<evidence type="ECO:0000259" key="4">
    <source>
        <dbReference type="Pfam" id="PF02894"/>
    </source>
</evidence>
<dbReference type="InterPro" id="IPR000683">
    <property type="entry name" value="Gfo/Idh/MocA-like_OxRdtase_N"/>
</dbReference>
<dbReference type="InterPro" id="IPR036291">
    <property type="entry name" value="NAD(P)-bd_dom_sf"/>
</dbReference>
<dbReference type="Pfam" id="PF02894">
    <property type="entry name" value="GFO_IDH_MocA_C"/>
    <property type="match status" value="1"/>
</dbReference>
<dbReference type="InterPro" id="IPR050463">
    <property type="entry name" value="Gfo/Idh/MocA_oxidrdct_glycsds"/>
</dbReference>
<comment type="caution">
    <text evidence="5">The sequence shown here is derived from an EMBL/GenBank/DDBJ whole genome shotgun (WGS) entry which is preliminary data.</text>
</comment>
<name>A0A6B0YQG3_9CHLR</name>
<keyword evidence="2" id="KW-0560">Oxidoreductase</keyword>
<reference evidence="5" key="1">
    <citation type="submission" date="2019-09" db="EMBL/GenBank/DDBJ databases">
        <title>Characterisation of the sponge microbiome using genome-centric metagenomics.</title>
        <authorList>
            <person name="Engelberts J.P."/>
            <person name="Robbins S.J."/>
            <person name="De Goeij J.M."/>
            <person name="Aranda M."/>
            <person name="Bell S.C."/>
            <person name="Webster N.S."/>
        </authorList>
    </citation>
    <scope>NUCLEOTIDE SEQUENCE</scope>
    <source>
        <strain evidence="5">SB0664_bin_27</strain>
    </source>
</reference>
<feature type="domain" description="Gfo/Idh/MocA-like oxidoreductase C-terminal" evidence="4">
    <location>
        <begin position="137"/>
        <end position="350"/>
    </location>
</feature>
<comment type="similarity">
    <text evidence="1">Belongs to the Gfo/Idh/MocA family.</text>
</comment>
<proteinExistence type="inferred from homology"/>
<dbReference type="GO" id="GO:0016491">
    <property type="term" value="F:oxidoreductase activity"/>
    <property type="evidence" value="ECO:0007669"/>
    <property type="project" value="UniProtKB-KW"/>
</dbReference>
<sequence>MTPLKLGIIGCGTIGAAHAHAAAASEQIDLVAVADVQRALAEKIAAARSVETVYNSGSELLTDARVEAVVLALPASFRIELGLQALRAGKHLLTEKPVARSAGEVRQLISVQGDLVAACCSSRFHFLESNRIVTDWITQGKLGPLRVLRCRVIHPATPAPETHPPAWRLSRELNGGGILVNWGCYDLDYLLGISGWQLRPQTVLAQSWRVPSIFADTVAPESDGETHITGLVRCDGGAVITYERGEYAAAQAEASWEVIGETGSLRLRMTPAPEKENLQFEATRAEGTVSRTLWSGSDSYNDIHRGLLEDFATAVRTGRPPKTTLAQALLVQQITDAMYRSAQTGKAVKISSI</sequence>
<gene>
    <name evidence="5" type="ORF">F4Y42_06840</name>
</gene>
<dbReference type="Pfam" id="PF01408">
    <property type="entry name" value="GFO_IDH_MocA"/>
    <property type="match status" value="1"/>
</dbReference>
<evidence type="ECO:0000256" key="1">
    <source>
        <dbReference type="ARBA" id="ARBA00010928"/>
    </source>
</evidence>
<dbReference type="AlphaFoldDB" id="A0A6B0YQG3"/>
<dbReference type="PANTHER" id="PTHR43818:SF11">
    <property type="entry name" value="BCDNA.GH03377"/>
    <property type="match status" value="1"/>
</dbReference>
<organism evidence="5">
    <name type="scientific">Caldilineaceae bacterium SB0664_bin_27</name>
    <dbReference type="NCBI Taxonomy" id="2605260"/>
    <lineage>
        <taxon>Bacteria</taxon>
        <taxon>Bacillati</taxon>
        <taxon>Chloroflexota</taxon>
        <taxon>Caldilineae</taxon>
        <taxon>Caldilineales</taxon>
        <taxon>Caldilineaceae</taxon>
    </lineage>
</organism>
<evidence type="ECO:0000259" key="3">
    <source>
        <dbReference type="Pfam" id="PF01408"/>
    </source>
</evidence>
<dbReference type="Gene3D" id="3.30.360.10">
    <property type="entry name" value="Dihydrodipicolinate Reductase, domain 2"/>
    <property type="match status" value="1"/>
</dbReference>
<evidence type="ECO:0000256" key="2">
    <source>
        <dbReference type="ARBA" id="ARBA00023002"/>
    </source>
</evidence>
<dbReference type="GO" id="GO:0000166">
    <property type="term" value="F:nucleotide binding"/>
    <property type="evidence" value="ECO:0007669"/>
    <property type="project" value="InterPro"/>
</dbReference>